<dbReference type="PANTHER" id="PTHR43037:SF5">
    <property type="entry name" value="FERULOYL ESTERASE"/>
    <property type="match status" value="1"/>
</dbReference>
<name>A0AAE3Y5H4_VARPD</name>
<sequence length="582" mass="63230">MKKFTMLAAASVVAAGCGGGGSNGYAFIPAPAAPPPAQATVTDDCAAVPGAAAAAPSSAALPLVLQTIKVNGEDRQYYEYAPRDVAALRDQDARGVEVVVSLHRAGQSAEDNARLTGWPTLAEEKGFVAIFPVAKPTGWNTAKDTARSDDHAFIVAAAAAVRTRYGLPSTMSTFLTGAGSGGVMAQELAMRELGVMATGVASFGAAAEPATLNLPAESLPRTAMAVWQFQCGADPFAKQTGFWRQANATDAQNQQAVGDLPTVTDFVKDNPVQQVRLSRLDRPAESPAISRLVWEELFGKVVRFPDNKSYNGTLHAEKSIADMGLTETIKSLRPGEPRRWLTYVPPQYQKLVAEGKKLPLLFSFHGRNGSARFQAEISEWHDVARDEGFIVVYPHGLKATWTTSIDADNPDVQFFLDLLEEMKRTYQIDDGRVFLNGSSQGTALTNRIAVQYPQLFAAIAPCYSGHLSAASYANPIVRTDIALPVWQCRGEQELPSEFPGGTAGETAARTFWRETVNQNFSSPAIAIDGRHTTEIWNSGRAEYRWQITSDIGHAWHPGQARKMWDEMLKRYRRNPDGSLQRL</sequence>
<dbReference type="SUPFAM" id="SSF53474">
    <property type="entry name" value="alpha/beta-Hydrolases"/>
    <property type="match status" value="2"/>
</dbReference>
<organism evidence="3 4">
    <name type="scientific">Variovorax paradoxus</name>
    <dbReference type="NCBI Taxonomy" id="34073"/>
    <lineage>
        <taxon>Bacteria</taxon>
        <taxon>Pseudomonadati</taxon>
        <taxon>Pseudomonadota</taxon>
        <taxon>Betaproteobacteria</taxon>
        <taxon>Burkholderiales</taxon>
        <taxon>Comamonadaceae</taxon>
        <taxon>Variovorax</taxon>
    </lineage>
</organism>
<dbReference type="InterPro" id="IPR029058">
    <property type="entry name" value="AB_hydrolase_fold"/>
</dbReference>
<proteinExistence type="predicted"/>
<dbReference type="PANTHER" id="PTHR43037">
    <property type="entry name" value="UNNAMED PRODUCT-RELATED"/>
    <property type="match status" value="1"/>
</dbReference>
<dbReference type="PROSITE" id="PS51257">
    <property type="entry name" value="PROKAR_LIPOPROTEIN"/>
    <property type="match status" value="1"/>
</dbReference>
<dbReference type="RefSeq" id="WP_209536850.1">
    <property type="nucleotide sequence ID" value="NZ_JAUSRU010000006.1"/>
</dbReference>
<evidence type="ECO:0000313" key="3">
    <source>
        <dbReference type="EMBL" id="MDR6429945.1"/>
    </source>
</evidence>
<dbReference type="EMBL" id="JAVDQZ010000013">
    <property type="protein sequence ID" value="MDR6429945.1"/>
    <property type="molecule type" value="Genomic_DNA"/>
</dbReference>
<evidence type="ECO:0000256" key="2">
    <source>
        <dbReference type="ARBA" id="ARBA00022801"/>
    </source>
</evidence>
<comment type="caution">
    <text evidence="3">The sequence shown here is derived from an EMBL/GenBank/DDBJ whole genome shotgun (WGS) entry which is preliminary data.</text>
</comment>
<dbReference type="InterPro" id="IPR050955">
    <property type="entry name" value="Plant_Biomass_Hydrol_Est"/>
</dbReference>
<protein>
    <submittedName>
        <fullName evidence="3">Poly(3-hydroxybutyrate) depolymerase</fullName>
    </submittedName>
</protein>
<dbReference type="Proteomes" id="UP001184828">
    <property type="component" value="Unassembled WGS sequence"/>
</dbReference>
<dbReference type="AlphaFoldDB" id="A0AAE3Y5H4"/>
<evidence type="ECO:0000256" key="1">
    <source>
        <dbReference type="ARBA" id="ARBA00022729"/>
    </source>
</evidence>
<evidence type="ECO:0000313" key="4">
    <source>
        <dbReference type="Proteomes" id="UP001184828"/>
    </source>
</evidence>
<keyword evidence="2" id="KW-0378">Hydrolase</keyword>
<accession>A0AAE3Y5H4</accession>
<dbReference type="GO" id="GO:0016787">
    <property type="term" value="F:hydrolase activity"/>
    <property type="evidence" value="ECO:0007669"/>
    <property type="project" value="UniProtKB-KW"/>
</dbReference>
<dbReference type="Gene3D" id="3.40.50.1820">
    <property type="entry name" value="alpha/beta hydrolase"/>
    <property type="match status" value="2"/>
</dbReference>
<reference evidence="3" key="1">
    <citation type="submission" date="2023-07" db="EMBL/GenBank/DDBJ databases">
        <title>Sorghum-associated microbial communities from plants grown in Nebraska, USA.</title>
        <authorList>
            <person name="Schachtman D."/>
        </authorList>
    </citation>
    <scope>NUCLEOTIDE SEQUENCE</scope>
    <source>
        <strain evidence="3">DS2114</strain>
    </source>
</reference>
<gene>
    <name evidence="3" type="ORF">J2738_006139</name>
</gene>
<keyword evidence="1" id="KW-0732">Signal</keyword>